<dbReference type="RefSeq" id="WP_274492981.1">
    <property type="nucleotide sequence ID" value="NZ_CP118166.1"/>
</dbReference>
<sequence>MSVIVDNAKEYIAGRKPENGAGLLAHQLLHEKPFRALVPLNTSQERSESLRQGVLTGWDDTVPALLRVFNAISNGNEECFVCAQMLIATEKDFPEGEDFEIKSRPYRFTKDGVTYVSAPLADMNSELLCGFVKYDIGFDVLLILFDRPFQLSWFDLDRHQRQASILAIAYDTYDGESFIYSVA</sequence>
<organism evidence="1 2">
    <name type="scientific">Hyphococcus flavus</name>
    <dbReference type="NCBI Taxonomy" id="1866326"/>
    <lineage>
        <taxon>Bacteria</taxon>
        <taxon>Pseudomonadati</taxon>
        <taxon>Pseudomonadota</taxon>
        <taxon>Alphaproteobacteria</taxon>
        <taxon>Parvularculales</taxon>
        <taxon>Parvularculaceae</taxon>
        <taxon>Hyphococcus</taxon>
    </lineage>
</organism>
<keyword evidence="2" id="KW-1185">Reference proteome</keyword>
<dbReference type="KEGG" id="hfl:PUV54_14500"/>
<evidence type="ECO:0000313" key="1">
    <source>
        <dbReference type="EMBL" id="WDI31158.1"/>
    </source>
</evidence>
<gene>
    <name evidence="1" type="ORF">PUV54_14500</name>
</gene>
<reference evidence="1" key="1">
    <citation type="submission" date="2023-02" db="EMBL/GenBank/DDBJ databases">
        <title>Genome sequence of Hyphococcus flavus.</title>
        <authorList>
            <person name="Rong J.-C."/>
            <person name="Zhao Q."/>
            <person name="Yi M."/>
            <person name="Wu J.-Y."/>
        </authorList>
    </citation>
    <scope>NUCLEOTIDE SEQUENCE</scope>
    <source>
        <strain evidence="1">MCCC 1K03223</strain>
    </source>
</reference>
<dbReference type="Proteomes" id="UP001214043">
    <property type="component" value="Chromosome"/>
</dbReference>
<dbReference type="AlphaFoldDB" id="A0AAE9ZEA6"/>
<dbReference type="EMBL" id="CP118166">
    <property type="protein sequence ID" value="WDI31158.1"/>
    <property type="molecule type" value="Genomic_DNA"/>
</dbReference>
<evidence type="ECO:0000313" key="2">
    <source>
        <dbReference type="Proteomes" id="UP001214043"/>
    </source>
</evidence>
<protein>
    <submittedName>
        <fullName evidence="1">Uncharacterized protein</fullName>
    </submittedName>
</protein>
<proteinExistence type="predicted"/>
<name>A0AAE9ZEA6_9PROT</name>
<accession>A0AAE9ZEA6</accession>